<evidence type="ECO:0000256" key="1">
    <source>
        <dbReference type="ARBA" id="ARBA00007626"/>
    </source>
</evidence>
<keyword evidence="4" id="KW-0812">Transmembrane</keyword>
<reference evidence="5" key="1">
    <citation type="submission" date="2020-06" db="EMBL/GenBank/DDBJ databases">
        <authorList>
            <person name="Li T."/>
            <person name="Hu X."/>
            <person name="Zhang T."/>
            <person name="Song X."/>
            <person name="Zhang H."/>
            <person name="Dai N."/>
            <person name="Sheng W."/>
            <person name="Hou X."/>
            <person name="Wei L."/>
        </authorList>
    </citation>
    <scope>NUCLEOTIDE SEQUENCE</scope>
    <source>
        <strain evidence="5">KEN8</strain>
        <tissue evidence="5">Leaf</tissue>
    </source>
</reference>
<evidence type="ECO:0000256" key="3">
    <source>
        <dbReference type="PROSITE-ProRule" id="PRU00708"/>
    </source>
</evidence>
<keyword evidence="4" id="KW-0472">Membrane</keyword>
<dbReference type="EMBL" id="JACGWM010000205">
    <property type="protein sequence ID" value="KAL0310380.1"/>
    <property type="molecule type" value="Genomic_DNA"/>
</dbReference>
<dbReference type="Pfam" id="PF13041">
    <property type="entry name" value="PPR_2"/>
    <property type="match status" value="1"/>
</dbReference>
<protein>
    <recommendedName>
        <fullName evidence="6">Pentatricopeptide repeat-containing protein</fullName>
    </recommendedName>
</protein>
<dbReference type="InterPro" id="IPR011990">
    <property type="entry name" value="TPR-like_helical_dom_sf"/>
</dbReference>
<reference evidence="5" key="2">
    <citation type="journal article" date="2024" name="Plant">
        <title>Genomic evolution and insights into agronomic trait innovations of Sesamum species.</title>
        <authorList>
            <person name="Miao H."/>
            <person name="Wang L."/>
            <person name="Qu L."/>
            <person name="Liu H."/>
            <person name="Sun Y."/>
            <person name="Le M."/>
            <person name="Wang Q."/>
            <person name="Wei S."/>
            <person name="Zheng Y."/>
            <person name="Lin W."/>
            <person name="Duan Y."/>
            <person name="Cao H."/>
            <person name="Xiong S."/>
            <person name="Wang X."/>
            <person name="Wei L."/>
            <person name="Li C."/>
            <person name="Ma Q."/>
            <person name="Ju M."/>
            <person name="Zhao R."/>
            <person name="Li G."/>
            <person name="Mu C."/>
            <person name="Tian Q."/>
            <person name="Mei H."/>
            <person name="Zhang T."/>
            <person name="Gao T."/>
            <person name="Zhang H."/>
        </authorList>
    </citation>
    <scope>NUCLEOTIDE SEQUENCE</scope>
    <source>
        <strain evidence="5">KEN8</strain>
    </source>
</reference>
<comment type="similarity">
    <text evidence="1">Belongs to the PPR family. P subfamily.</text>
</comment>
<gene>
    <name evidence="5" type="ORF">Scaly_2932700</name>
</gene>
<accession>A0AAW2KTT1</accession>
<evidence type="ECO:0000256" key="2">
    <source>
        <dbReference type="ARBA" id="ARBA00022737"/>
    </source>
</evidence>
<keyword evidence="4" id="KW-1133">Transmembrane helix</keyword>
<proteinExistence type="inferred from homology"/>
<dbReference type="InterPro" id="IPR050667">
    <property type="entry name" value="PPR-containing_protein"/>
</dbReference>
<dbReference type="Gene3D" id="1.25.40.10">
    <property type="entry name" value="Tetratricopeptide repeat domain"/>
    <property type="match status" value="3"/>
</dbReference>
<dbReference type="InterPro" id="IPR002885">
    <property type="entry name" value="PPR_rpt"/>
</dbReference>
<dbReference type="PANTHER" id="PTHR47939">
    <property type="entry name" value="MEMBRANE-ASSOCIATED SALT-INDUCIBLE PROTEIN-LIKE"/>
    <property type="match status" value="1"/>
</dbReference>
<feature type="transmembrane region" description="Helical" evidence="4">
    <location>
        <begin position="324"/>
        <end position="348"/>
    </location>
</feature>
<feature type="transmembrane region" description="Helical" evidence="4">
    <location>
        <begin position="301"/>
        <end position="318"/>
    </location>
</feature>
<comment type="caution">
    <text evidence="5">The sequence shown here is derived from an EMBL/GenBank/DDBJ whole genome shotgun (WGS) entry which is preliminary data.</text>
</comment>
<dbReference type="PANTHER" id="PTHR47939:SF13">
    <property type="entry name" value="OS03G0201400 PROTEIN"/>
    <property type="match status" value="1"/>
</dbReference>
<evidence type="ECO:0008006" key="6">
    <source>
        <dbReference type="Google" id="ProtNLM"/>
    </source>
</evidence>
<sequence length="539" mass="61593">MCREDNHTVKALEFFERIKSNIPPDADSFAILLEGWEKEGNVTKAKHTFGEMVIRVGWSPQYMFAYDAFLNTLVRGAQGDEAIKFLQVMKGKNCLPGLRFFSNALDIFAKQNDSAHAIMLWDIMVGGGLVPNLTMYNVMIGLLTSTNDIDNAFRLLDDMVFHGAFPDSLTYNMIFECLIKNKKVREVGKFFIEMVKNEWPPTPENFTAAIKMLFDGDDPEMAIEIWKYMAKNNISPRDDGANAVLLGFCNLGRLTDLRRFIEKMIDERIIISESTMTKVKNAYYKEGRSARDIYDHISRKWKIFLSLGLCVKWQFFASSFWPSLFQICFILVATLVYFCSGTVSLYVYRLFMMFAQGSKRAQLSPFNFLPFSVFNLKCFLQFGIKKQHSVPADGLYEIPKAAKEMLPILFNTWRRKSIWRTALSFGTPMPAPEPEPDCHPFDVKIAKVAPCCQLELITGKNRGILERLLAKSGGRFPPLNDQLSNKLDFHKTTGHFRARMVGVQDHPREYRSCTMIKQEIGNLGNSSKLIEESFHSLGP</sequence>
<feature type="repeat" description="PPR" evidence="3">
    <location>
        <begin position="167"/>
        <end position="201"/>
    </location>
</feature>
<dbReference type="AlphaFoldDB" id="A0AAW2KTT1"/>
<dbReference type="PROSITE" id="PS51375">
    <property type="entry name" value="PPR"/>
    <property type="match status" value="2"/>
</dbReference>
<evidence type="ECO:0000256" key="4">
    <source>
        <dbReference type="SAM" id="Phobius"/>
    </source>
</evidence>
<feature type="repeat" description="PPR" evidence="3">
    <location>
        <begin position="132"/>
        <end position="166"/>
    </location>
</feature>
<name>A0AAW2KTT1_9LAMI</name>
<dbReference type="NCBIfam" id="TIGR00756">
    <property type="entry name" value="PPR"/>
    <property type="match status" value="2"/>
</dbReference>
<organism evidence="5">
    <name type="scientific">Sesamum calycinum</name>
    <dbReference type="NCBI Taxonomy" id="2727403"/>
    <lineage>
        <taxon>Eukaryota</taxon>
        <taxon>Viridiplantae</taxon>
        <taxon>Streptophyta</taxon>
        <taxon>Embryophyta</taxon>
        <taxon>Tracheophyta</taxon>
        <taxon>Spermatophyta</taxon>
        <taxon>Magnoliopsida</taxon>
        <taxon>eudicotyledons</taxon>
        <taxon>Gunneridae</taxon>
        <taxon>Pentapetalae</taxon>
        <taxon>asterids</taxon>
        <taxon>lamiids</taxon>
        <taxon>Lamiales</taxon>
        <taxon>Pedaliaceae</taxon>
        <taxon>Sesamum</taxon>
    </lineage>
</organism>
<keyword evidence="2" id="KW-0677">Repeat</keyword>
<evidence type="ECO:0000313" key="5">
    <source>
        <dbReference type="EMBL" id="KAL0310380.1"/>
    </source>
</evidence>